<keyword evidence="1" id="KW-0732">Signal</keyword>
<evidence type="ECO:0000313" key="2">
    <source>
        <dbReference type="EMBL" id="CAL4062867.1"/>
    </source>
</evidence>
<accession>A0AAV2PPU6</accession>
<feature type="signal peptide" evidence="1">
    <location>
        <begin position="1"/>
        <end position="19"/>
    </location>
</feature>
<dbReference type="EMBL" id="CAXKWB010000936">
    <property type="protein sequence ID" value="CAL4062867.1"/>
    <property type="molecule type" value="Genomic_DNA"/>
</dbReference>
<evidence type="ECO:0000313" key="3">
    <source>
        <dbReference type="Proteomes" id="UP001497623"/>
    </source>
</evidence>
<dbReference type="AlphaFoldDB" id="A0AAV2PPU6"/>
<evidence type="ECO:0008006" key="4">
    <source>
        <dbReference type="Google" id="ProtNLM"/>
    </source>
</evidence>
<sequence length="115" mass="12830">MQILLLVLPLVLSACSVCGKNLEIPEVSQQDLDRWVSTPEKAAEAVGCAIEHKSHCNPRVATVASLMPDLFKTNFQCRPHCSEAGQKAIDFLVKTLEDKYPEQWQRLNTHLSKGN</sequence>
<dbReference type="InterPro" id="IPR036682">
    <property type="entry name" value="OS_D_A10/PebIII_sf"/>
</dbReference>
<name>A0AAV2PPU6_MEGNR</name>
<organism evidence="2 3">
    <name type="scientific">Meganyctiphanes norvegica</name>
    <name type="common">Northern krill</name>
    <name type="synonym">Thysanopoda norvegica</name>
    <dbReference type="NCBI Taxonomy" id="48144"/>
    <lineage>
        <taxon>Eukaryota</taxon>
        <taxon>Metazoa</taxon>
        <taxon>Ecdysozoa</taxon>
        <taxon>Arthropoda</taxon>
        <taxon>Crustacea</taxon>
        <taxon>Multicrustacea</taxon>
        <taxon>Malacostraca</taxon>
        <taxon>Eumalacostraca</taxon>
        <taxon>Eucarida</taxon>
        <taxon>Euphausiacea</taxon>
        <taxon>Euphausiidae</taxon>
        <taxon>Meganyctiphanes</taxon>
    </lineage>
</organism>
<keyword evidence="3" id="KW-1185">Reference proteome</keyword>
<dbReference type="Gene3D" id="1.10.2080.10">
    <property type="entry name" value="Insect odorant-binding protein A10/Ejaculatory bulb-specific protein 3"/>
    <property type="match status" value="1"/>
</dbReference>
<protein>
    <recommendedName>
        <fullName evidence="4">Chemosensory protein</fullName>
    </recommendedName>
</protein>
<dbReference type="Proteomes" id="UP001497623">
    <property type="component" value="Unassembled WGS sequence"/>
</dbReference>
<feature type="chain" id="PRO_5043696529" description="Chemosensory protein" evidence="1">
    <location>
        <begin position="20"/>
        <end position="115"/>
    </location>
</feature>
<reference evidence="2 3" key="1">
    <citation type="submission" date="2024-05" db="EMBL/GenBank/DDBJ databases">
        <authorList>
            <person name="Wallberg A."/>
        </authorList>
    </citation>
    <scope>NUCLEOTIDE SEQUENCE [LARGE SCALE GENOMIC DNA]</scope>
</reference>
<comment type="caution">
    <text evidence="2">The sequence shown here is derived from an EMBL/GenBank/DDBJ whole genome shotgun (WGS) entry which is preliminary data.</text>
</comment>
<dbReference type="InterPro" id="IPR005055">
    <property type="entry name" value="A10/PebIII"/>
</dbReference>
<proteinExistence type="predicted"/>
<gene>
    <name evidence="2" type="ORF">MNOR_LOCUS2897</name>
</gene>
<evidence type="ECO:0000256" key="1">
    <source>
        <dbReference type="SAM" id="SignalP"/>
    </source>
</evidence>
<dbReference type="SUPFAM" id="SSF100910">
    <property type="entry name" value="Chemosensory protein Csp2"/>
    <property type="match status" value="1"/>
</dbReference>
<dbReference type="Pfam" id="PF03392">
    <property type="entry name" value="OS-D"/>
    <property type="match status" value="1"/>
</dbReference>